<dbReference type="RefSeq" id="WP_317640775.1">
    <property type="nucleotide sequence ID" value="NZ_JAPMIV010000026.1"/>
</dbReference>
<gene>
    <name evidence="1" type="ORF">ORD21_12625</name>
</gene>
<organism evidence="1 2">
    <name type="scientific">Deinococcus arenicola</name>
    <dbReference type="NCBI Taxonomy" id="2994950"/>
    <lineage>
        <taxon>Bacteria</taxon>
        <taxon>Thermotogati</taxon>
        <taxon>Deinococcota</taxon>
        <taxon>Deinococci</taxon>
        <taxon>Deinococcales</taxon>
        <taxon>Deinococcaceae</taxon>
        <taxon>Deinococcus</taxon>
    </lineage>
</organism>
<name>A0ABU4DSM1_9DEIO</name>
<sequence length="71" mass="7859">MELLAMLVLALIQAKDVRHAALAERCSGNAQTSSVIRKIERFFDKHPLCPLDVARLVLALLPDANWEGVGY</sequence>
<proteinExistence type="predicted"/>
<evidence type="ECO:0000313" key="2">
    <source>
        <dbReference type="Proteomes" id="UP001276150"/>
    </source>
</evidence>
<dbReference type="EMBL" id="JAPMIV010000026">
    <property type="protein sequence ID" value="MDV6375436.1"/>
    <property type="molecule type" value="Genomic_DNA"/>
</dbReference>
<keyword evidence="2" id="KW-1185">Reference proteome</keyword>
<accession>A0ABU4DSM1</accession>
<protein>
    <submittedName>
        <fullName evidence="1">Uncharacterized protein</fullName>
    </submittedName>
</protein>
<dbReference type="Proteomes" id="UP001276150">
    <property type="component" value="Unassembled WGS sequence"/>
</dbReference>
<evidence type="ECO:0000313" key="1">
    <source>
        <dbReference type="EMBL" id="MDV6375436.1"/>
    </source>
</evidence>
<reference evidence="1 2" key="1">
    <citation type="submission" date="2022-11" db="EMBL/GenBank/DDBJ databases">
        <title>Deinococcus ZS9-10, Low Temperature and Draught-tolerating, UV-resistant Bacteria from Continental Antarctica.</title>
        <authorList>
            <person name="Cheng L."/>
        </authorList>
    </citation>
    <scope>NUCLEOTIDE SEQUENCE [LARGE SCALE GENOMIC DNA]</scope>
    <source>
        <strain evidence="1 2">ZS9-10</strain>
    </source>
</reference>
<comment type="caution">
    <text evidence="1">The sequence shown here is derived from an EMBL/GenBank/DDBJ whole genome shotgun (WGS) entry which is preliminary data.</text>
</comment>